<reference evidence="10" key="1">
    <citation type="submission" date="2006-01" db="EMBL/GenBank/DDBJ databases">
        <title>Genome of the cyst-dividing bacterium Ramlibacter tataouinensis.</title>
        <authorList>
            <person name="Barakat M."/>
            <person name="Ortet P."/>
            <person name="De Luca G."/>
            <person name="Jourlin-Castelli C."/>
            <person name="Ansaldi M."/>
            <person name="Py B."/>
            <person name="Fichant G."/>
            <person name="Coutinho P."/>
            <person name="Voulhoux R."/>
            <person name="Bastien O."/>
            <person name="Roy S."/>
            <person name="Marechal E."/>
            <person name="Henrissat B."/>
            <person name="Quentin Y."/>
            <person name="Noirot P."/>
            <person name="Filloux A."/>
            <person name="Mejean V."/>
            <person name="DuBow M."/>
            <person name="Barras F."/>
            <person name="Heulin T."/>
        </authorList>
    </citation>
    <scope>NUCLEOTIDE SEQUENCE [LARGE SCALE GENOMIC DNA]</scope>
    <source>
        <strain evidence="10">ATCC BAA-407 / DSM 14655 / LMG 21543 / TTB310</strain>
    </source>
</reference>
<dbReference type="AlphaFoldDB" id="F5Y277"/>
<dbReference type="Pfam" id="PF01435">
    <property type="entry name" value="Peptidase_M48"/>
    <property type="match status" value="1"/>
</dbReference>
<dbReference type="GO" id="GO:0046872">
    <property type="term" value="F:metal ion binding"/>
    <property type="evidence" value="ECO:0007669"/>
    <property type="project" value="UniProtKB-KW"/>
</dbReference>
<evidence type="ECO:0000256" key="2">
    <source>
        <dbReference type="ARBA" id="ARBA00022670"/>
    </source>
</evidence>
<keyword evidence="5" id="KW-0862">Zinc</keyword>
<keyword evidence="6" id="KW-0482">Metalloprotease</keyword>
<dbReference type="EMBL" id="CP000245">
    <property type="protein sequence ID" value="AEG94845.1"/>
    <property type="molecule type" value="Genomic_DNA"/>
</dbReference>
<evidence type="ECO:0000256" key="1">
    <source>
        <dbReference type="ARBA" id="ARBA00001947"/>
    </source>
</evidence>
<evidence type="ECO:0000313" key="9">
    <source>
        <dbReference type="EMBL" id="AEG94845.1"/>
    </source>
</evidence>
<protein>
    <recommendedName>
        <fullName evidence="8">Peptidase M48 domain-containing protein</fullName>
    </recommendedName>
</protein>
<sequence>MTFAPVFRRTSLLLLAAALAVGPRLASAQLPTLGDSTDMSVGAERKLGERIARELYRDPDYIDDAVLAEYVQNLWQPLLAAARARGELTSELDERFAWQVLLGKDRSINAFALPGGWLGLHLGLVSATTSRDELASVLAHELSHVTQRHIARLVTQEKRQAPWVIGAMILGALAASKSADAGNAVVAGSQALAVQNQLNFSRDMEREADRIGYSIMTQAGFEPQGFVTMFDKLQQASRLNDNGAFPYLRTHPMTTERMADMQSRQQLAGRAPAERAADLEHALMAARARVLTNAGVDAQRGLLREAGGLPADAPRVRQAGVLYAATLAAARLRDAPQADRLLQRLTPLLADNAKANRLARLLAGELALLAGDAQKAAVAVDPGAGGRPELLLSAQARIRSGGPAEAAQRLQTWVALHPRDATAWQLLSTAYGAQGQALRAVRAEAEAQVAWLDYSAAMDRFKAAQELARRGGAAGDHIEASIVDTRARQVESLLREQALER</sequence>
<keyword evidence="10" id="KW-1185">Reference proteome</keyword>
<dbReference type="PANTHER" id="PTHR22726">
    <property type="entry name" value="METALLOENDOPEPTIDASE OMA1"/>
    <property type="match status" value="1"/>
</dbReference>
<evidence type="ECO:0000256" key="5">
    <source>
        <dbReference type="ARBA" id="ARBA00022833"/>
    </source>
</evidence>
<proteinExistence type="predicted"/>
<dbReference type="InterPro" id="IPR001915">
    <property type="entry name" value="Peptidase_M48"/>
</dbReference>
<evidence type="ECO:0000256" key="7">
    <source>
        <dbReference type="SAM" id="SignalP"/>
    </source>
</evidence>
<dbReference type="PATRIC" id="fig|365046.3.peg.3821"/>
<dbReference type="STRING" id="365046.Rta_37300"/>
<dbReference type="Proteomes" id="UP000008385">
    <property type="component" value="Chromosome"/>
</dbReference>
<dbReference type="KEGG" id="rta:Rta_37300"/>
<accession>F5Y277</accession>
<evidence type="ECO:0000256" key="6">
    <source>
        <dbReference type="ARBA" id="ARBA00023049"/>
    </source>
</evidence>
<evidence type="ECO:0000259" key="8">
    <source>
        <dbReference type="Pfam" id="PF01435"/>
    </source>
</evidence>
<keyword evidence="7" id="KW-0732">Signal</keyword>
<feature type="signal peptide" evidence="7">
    <location>
        <begin position="1"/>
        <end position="28"/>
    </location>
</feature>
<dbReference type="HOGENOM" id="CLU_030556_1_0_4"/>
<dbReference type="RefSeq" id="WP_013903073.1">
    <property type="nucleotide sequence ID" value="NC_015677.1"/>
</dbReference>
<name>F5Y277_RAMTT</name>
<keyword evidence="4" id="KW-0378">Hydrolase</keyword>
<gene>
    <name evidence="9" type="ordered locus">Rta_37300</name>
</gene>
<keyword evidence="2" id="KW-0645">Protease</keyword>
<dbReference type="OrthoDB" id="9810445at2"/>
<evidence type="ECO:0000256" key="4">
    <source>
        <dbReference type="ARBA" id="ARBA00022801"/>
    </source>
</evidence>
<keyword evidence="3" id="KW-0479">Metal-binding</keyword>
<evidence type="ECO:0000313" key="10">
    <source>
        <dbReference type="Proteomes" id="UP000008385"/>
    </source>
</evidence>
<evidence type="ECO:0000256" key="3">
    <source>
        <dbReference type="ARBA" id="ARBA00022723"/>
    </source>
</evidence>
<feature type="chain" id="PRO_5003329605" description="Peptidase M48 domain-containing protein" evidence="7">
    <location>
        <begin position="29"/>
        <end position="501"/>
    </location>
</feature>
<organism evidence="9 10">
    <name type="scientific">Ramlibacter tataouinensis (strain ATCC BAA-407 / DSM 14655 / LMG 21543 / TTB310)</name>
    <dbReference type="NCBI Taxonomy" id="365046"/>
    <lineage>
        <taxon>Bacteria</taxon>
        <taxon>Pseudomonadati</taxon>
        <taxon>Pseudomonadota</taxon>
        <taxon>Betaproteobacteria</taxon>
        <taxon>Burkholderiales</taxon>
        <taxon>Comamonadaceae</taxon>
        <taxon>Ramlibacter</taxon>
    </lineage>
</organism>
<comment type="cofactor">
    <cofactor evidence="1">
        <name>Zn(2+)</name>
        <dbReference type="ChEBI" id="CHEBI:29105"/>
    </cofactor>
</comment>
<reference evidence="9 10" key="2">
    <citation type="journal article" date="2011" name="PLoS ONE">
        <title>The Cyst-Dividing Bacterium Ramlibacter tataouinensis TTB310 Genome Reveals a Well-Stocked Toolbox for Adaptation to a Desert Environment.</title>
        <authorList>
            <person name="De Luca G."/>
            <person name="Barakat M."/>
            <person name="Ortet P."/>
            <person name="Fochesato S."/>
            <person name="Jourlin-Castelli C."/>
            <person name="Ansaldi M."/>
            <person name="Py B."/>
            <person name="Fichant G."/>
            <person name="Coutinho P.M."/>
            <person name="Voulhoux R."/>
            <person name="Bastien O."/>
            <person name="Marechal E."/>
            <person name="Henrissat B."/>
            <person name="Quentin Y."/>
            <person name="Noirot P."/>
            <person name="Filloux A."/>
            <person name="Mejean V."/>
            <person name="Dubow M.S."/>
            <person name="Barras F."/>
            <person name="Barbe V."/>
            <person name="Weissenbach J."/>
            <person name="Mihalcescu I."/>
            <person name="Vermeglio A."/>
            <person name="Achouak W."/>
            <person name="Heulin T."/>
        </authorList>
    </citation>
    <scope>NUCLEOTIDE SEQUENCE [LARGE SCALE GENOMIC DNA]</scope>
    <source>
        <strain evidence="10">ATCC BAA-407 / DSM 14655 / LMG 21543 / TTB310</strain>
    </source>
</reference>
<dbReference type="GO" id="GO:0016020">
    <property type="term" value="C:membrane"/>
    <property type="evidence" value="ECO:0007669"/>
    <property type="project" value="TreeGrafter"/>
</dbReference>
<dbReference type="Gene3D" id="3.30.2010.10">
    <property type="entry name" value="Metalloproteases ('zincins'), catalytic domain"/>
    <property type="match status" value="1"/>
</dbReference>
<dbReference type="GO" id="GO:0004222">
    <property type="term" value="F:metalloendopeptidase activity"/>
    <property type="evidence" value="ECO:0007669"/>
    <property type="project" value="InterPro"/>
</dbReference>
<feature type="domain" description="Peptidase M48" evidence="8">
    <location>
        <begin position="98"/>
        <end position="264"/>
    </location>
</feature>
<dbReference type="eggNOG" id="COG4783">
    <property type="taxonomic scope" value="Bacteria"/>
</dbReference>
<dbReference type="InterPro" id="IPR051156">
    <property type="entry name" value="Mito/Outer_Membr_Metalloprot"/>
</dbReference>
<dbReference type="PANTHER" id="PTHR22726:SF1">
    <property type="entry name" value="METALLOENDOPEPTIDASE OMA1, MITOCHONDRIAL"/>
    <property type="match status" value="1"/>
</dbReference>
<dbReference type="GO" id="GO:0051603">
    <property type="term" value="P:proteolysis involved in protein catabolic process"/>
    <property type="evidence" value="ECO:0007669"/>
    <property type="project" value="TreeGrafter"/>
</dbReference>